<sequence length="684" mass="74911">MKKSIILLSSLFLTLTMQAQDRSQPKPGPSPVLNIKKPETFALPNGLKVLVVENHKLPRVSFNLTIDNAPYAEGNKKGVDDLTSSLIGNGSTKTTKDAFNEEVDFLGADISFFSSGAAANGLSKYSKRILELMAEGALSPNFTQEEFDKEKEKLIDGLKAQEKSVTVVAGRVENVLAYGKNHPAGEYLSEETINNVTLADVKANYATYFVPERAYLVIVGDVKTKDVKKMVEKLFGSWVKATAPRLTYSNPSNVQYTQINFVDMPNAVQSEISLINTVNLKMSDADYFPVILANQVFGGDFNSYLNMNLREAHGWTYGARSSIGFDKNIYSKFKANAQVRNAVTDSSVVESLKELNKIRTEKVTDEMLNSVKAGYIGRFVMQVEKPATVARYALNIETESLPADFYENYIKNINAVTPEDVMRVANKYFLADNLRIVITGKGSEVISGLEKLKIPMFYFDKFGNPTEKPAMKKPVPAGVTVKSVIDAYVAAIGGDKAVKAVKSIAYTGSTTIPQAPMPLSYSSKTDNKGRMAVELSMAGMGSIMKQVVNGNTAYMMQQGQKKVMEGDDLAKMKESAVLFNETLLGTKTGVTISGVEPMNGSDAYAVVDGDTTYYFDVKSGLKTAEATTEEQGGQKMTRVTNFNDYRAVKGVKVPFNTIMNVGFELDIKMSDVKINEGVSDADFL</sequence>
<evidence type="ECO:0000313" key="3">
    <source>
        <dbReference type="EMBL" id="QBZ96894.1"/>
    </source>
</evidence>
<dbReference type="InterPro" id="IPR050361">
    <property type="entry name" value="MPP/UQCRC_Complex"/>
</dbReference>
<dbReference type="Pfam" id="PF05193">
    <property type="entry name" value="Peptidase_M16_C"/>
    <property type="match status" value="1"/>
</dbReference>
<feature type="chain" id="PRO_5020380415" description="Peptidase M16 C-terminal domain-containing protein" evidence="1">
    <location>
        <begin position="20"/>
        <end position="684"/>
    </location>
</feature>
<dbReference type="Gene3D" id="3.30.830.10">
    <property type="entry name" value="Metalloenzyme, LuxS/M16 peptidase-like"/>
    <property type="match status" value="2"/>
</dbReference>
<dbReference type="InterPro" id="IPR011249">
    <property type="entry name" value="Metalloenz_LuxS/M16"/>
</dbReference>
<proteinExistence type="predicted"/>
<gene>
    <name evidence="3" type="ORF">GS03_00377</name>
</gene>
<dbReference type="Proteomes" id="UP000296862">
    <property type="component" value="Chromosome"/>
</dbReference>
<dbReference type="SUPFAM" id="SSF63411">
    <property type="entry name" value="LuxS/MPP-like metallohydrolase"/>
    <property type="match status" value="2"/>
</dbReference>
<dbReference type="EMBL" id="CP038810">
    <property type="protein sequence ID" value="QBZ96894.1"/>
    <property type="molecule type" value="Genomic_DNA"/>
</dbReference>
<evidence type="ECO:0000256" key="1">
    <source>
        <dbReference type="SAM" id="SignalP"/>
    </source>
</evidence>
<dbReference type="KEGG" id="fsn:GS03_00377"/>
<reference evidence="3 4" key="1">
    <citation type="submission" date="2019-04" db="EMBL/GenBank/DDBJ databases">
        <title>Flavobacterium sp. GS03.</title>
        <authorList>
            <person name="Kim H."/>
        </authorList>
    </citation>
    <scope>NUCLEOTIDE SEQUENCE [LARGE SCALE GENOMIC DNA]</scope>
    <source>
        <strain evidence="3 4">GS03</strain>
    </source>
</reference>
<evidence type="ECO:0000313" key="4">
    <source>
        <dbReference type="Proteomes" id="UP000296862"/>
    </source>
</evidence>
<accession>A0A4V1CBR4</accession>
<dbReference type="GO" id="GO:0046872">
    <property type="term" value="F:metal ion binding"/>
    <property type="evidence" value="ECO:0007669"/>
    <property type="project" value="InterPro"/>
</dbReference>
<name>A0A4V1CBR4_9FLAO</name>
<dbReference type="AlphaFoldDB" id="A0A4V1CBR4"/>
<keyword evidence="4" id="KW-1185">Reference proteome</keyword>
<protein>
    <recommendedName>
        <fullName evidence="2">Peptidase M16 C-terminal domain-containing protein</fullName>
    </recommendedName>
</protein>
<organism evidence="3 4">
    <name type="scientific">Flavobacterium sangjuense</name>
    <dbReference type="NCBI Taxonomy" id="2518177"/>
    <lineage>
        <taxon>Bacteria</taxon>
        <taxon>Pseudomonadati</taxon>
        <taxon>Bacteroidota</taxon>
        <taxon>Flavobacteriia</taxon>
        <taxon>Flavobacteriales</taxon>
        <taxon>Flavobacteriaceae</taxon>
        <taxon>Flavobacterium</taxon>
    </lineage>
</organism>
<dbReference type="PANTHER" id="PTHR11851">
    <property type="entry name" value="METALLOPROTEASE"/>
    <property type="match status" value="1"/>
</dbReference>
<dbReference type="RefSeq" id="WP_246034130.1">
    <property type="nucleotide sequence ID" value="NZ_CP038810.1"/>
</dbReference>
<feature type="signal peptide" evidence="1">
    <location>
        <begin position="1"/>
        <end position="19"/>
    </location>
</feature>
<dbReference type="InterPro" id="IPR007863">
    <property type="entry name" value="Peptidase_M16_C"/>
</dbReference>
<dbReference type="PANTHER" id="PTHR11851:SF224">
    <property type="entry name" value="PROCESSING PROTEASE"/>
    <property type="match status" value="1"/>
</dbReference>
<evidence type="ECO:0000259" key="2">
    <source>
        <dbReference type="Pfam" id="PF05193"/>
    </source>
</evidence>
<feature type="domain" description="Peptidase M16 C-terminal" evidence="2">
    <location>
        <begin position="195"/>
        <end position="374"/>
    </location>
</feature>
<keyword evidence="1" id="KW-0732">Signal</keyword>